<keyword evidence="1" id="KW-0472">Membrane</keyword>
<evidence type="ECO:0000313" key="2">
    <source>
        <dbReference type="EMBL" id="CAI9968836.1"/>
    </source>
</evidence>
<feature type="transmembrane region" description="Helical" evidence="1">
    <location>
        <begin position="30"/>
        <end position="52"/>
    </location>
</feature>
<accession>A0AA86QZ96</accession>
<evidence type="ECO:0000256" key="1">
    <source>
        <dbReference type="SAM" id="Phobius"/>
    </source>
</evidence>
<reference evidence="3 4" key="2">
    <citation type="submission" date="2024-07" db="EMBL/GenBank/DDBJ databases">
        <authorList>
            <person name="Akdeniz Z."/>
        </authorList>
    </citation>
    <scope>NUCLEOTIDE SEQUENCE [LARGE SCALE GENOMIC DNA]</scope>
</reference>
<keyword evidence="1" id="KW-0812">Transmembrane</keyword>
<feature type="transmembrane region" description="Helical" evidence="1">
    <location>
        <begin position="72"/>
        <end position="91"/>
    </location>
</feature>
<keyword evidence="4" id="KW-1185">Reference proteome</keyword>
<name>A0AA86QZ96_9EUKA</name>
<gene>
    <name evidence="3" type="ORF">HINF_LOCUS45156</name>
    <name evidence="2" type="ORF">HINF_LOCUS56481</name>
</gene>
<keyword evidence="1" id="KW-1133">Transmembrane helix</keyword>
<proteinExistence type="predicted"/>
<comment type="caution">
    <text evidence="2">The sequence shown here is derived from an EMBL/GenBank/DDBJ whole genome shotgun (WGS) entry which is preliminary data.</text>
</comment>
<dbReference type="EMBL" id="CATOUU010001050">
    <property type="protein sequence ID" value="CAI9968836.1"/>
    <property type="molecule type" value="Genomic_DNA"/>
</dbReference>
<dbReference type="AlphaFoldDB" id="A0AA86QZ96"/>
<sequence length="111" mass="12946">MPNPCHNNLVHLQTSNLLIRTRPKSLRPSAMFLIVLLSVIMATSKFVYFVQFRDGQFDVGNAKMTWQLMMDVVFLSIISTQQICYICRFPVSLQFKPNFLKKNQLYSEQLL</sequence>
<evidence type="ECO:0000313" key="3">
    <source>
        <dbReference type="EMBL" id="CAL6053070.1"/>
    </source>
</evidence>
<reference evidence="2" key="1">
    <citation type="submission" date="2023-06" db="EMBL/GenBank/DDBJ databases">
        <authorList>
            <person name="Kurt Z."/>
        </authorList>
    </citation>
    <scope>NUCLEOTIDE SEQUENCE</scope>
</reference>
<dbReference type="Proteomes" id="UP001642409">
    <property type="component" value="Unassembled WGS sequence"/>
</dbReference>
<protein>
    <submittedName>
        <fullName evidence="3">Hypothetical_protein</fullName>
    </submittedName>
</protein>
<evidence type="ECO:0000313" key="4">
    <source>
        <dbReference type="Proteomes" id="UP001642409"/>
    </source>
</evidence>
<organism evidence="2">
    <name type="scientific">Hexamita inflata</name>
    <dbReference type="NCBI Taxonomy" id="28002"/>
    <lineage>
        <taxon>Eukaryota</taxon>
        <taxon>Metamonada</taxon>
        <taxon>Diplomonadida</taxon>
        <taxon>Hexamitidae</taxon>
        <taxon>Hexamitinae</taxon>
        <taxon>Hexamita</taxon>
    </lineage>
</organism>
<dbReference type="EMBL" id="CAXDID020000195">
    <property type="protein sequence ID" value="CAL6053070.1"/>
    <property type="molecule type" value="Genomic_DNA"/>
</dbReference>